<keyword evidence="2" id="KW-1185">Reference proteome</keyword>
<reference evidence="1 2" key="1">
    <citation type="journal article" date="2013" name="PLoS Genet.">
        <title>Plant-symbiotic fungi as chemical engineers: Multi-genome analysis of the Clavicipitaceae reveals dynamics of alkaloid loci.</title>
        <authorList>
            <person name="Schardl C.L."/>
            <person name="Young C.A."/>
            <person name="Hesse U."/>
            <person name="Amyotte S.G."/>
            <person name="Andreeva K."/>
            <person name="Calie P.J."/>
            <person name="Fleetwood D.J."/>
            <person name="Haws D.C."/>
            <person name="Moore N."/>
            <person name="Oeser B."/>
            <person name="Panaccione D.G."/>
            <person name="Schweri K.K."/>
            <person name="Voisey C.R."/>
            <person name="Farman M.L."/>
            <person name="Jaromczyk J.W."/>
            <person name="Roe B.A."/>
            <person name="O'Sullivan D.M."/>
            <person name="Scott B."/>
            <person name="Tudzynski P."/>
            <person name="An Z."/>
            <person name="Arnaoudova E.G."/>
            <person name="Bullock C.T."/>
            <person name="Charlton N.D."/>
            <person name="Chen L."/>
            <person name="Cox M."/>
            <person name="Dinkins R.D."/>
            <person name="Florea S."/>
            <person name="Glenn A.E."/>
            <person name="Gordon A."/>
            <person name="Gueldener U."/>
            <person name="Harris D.R."/>
            <person name="Hollin W."/>
            <person name="Jaromczyk J."/>
            <person name="Johnson R.D."/>
            <person name="Khan A.K."/>
            <person name="Leistner E."/>
            <person name="Leuchtmann A."/>
            <person name="Li C."/>
            <person name="Liu J."/>
            <person name="Liu J."/>
            <person name="Liu M."/>
            <person name="Mace W."/>
            <person name="Machado C."/>
            <person name="Nagabhyru P."/>
            <person name="Pan J."/>
            <person name="Schmid J."/>
            <person name="Sugawara K."/>
            <person name="Steiner U."/>
            <person name="Takach J.E."/>
            <person name="Tanaka E."/>
            <person name="Webb J.S."/>
            <person name="Wilson E.V."/>
            <person name="Wiseman J.L."/>
            <person name="Yoshida R."/>
            <person name="Zeng Z."/>
        </authorList>
    </citation>
    <scope>NUCLEOTIDE SEQUENCE [LARGE SCALE GENOMIC DNA]</scope>
    <source>
        <strain evidence="1 2">20.1</strain>
    </source>
</reference>
<dbReference type="VEuPathDB" id="FungiDB:CPUR_06857"/>
<protein>
    <recommendedName>
        <fullName evidence="3">Tc1-like transposase DDE domain-containing protein</fullName>
    </recommendedName>
</protein>
<dbReference type="Proteomes" id="UP000016801">
    <property type="component" value="Unassembled WGS sequence"/>
</dbReference>
<dbReference type="HOGENOM" id="CLU_3279411_0_0_1"/>
<organism evidence="1 2">
    <name type="scientific">Claviceps purpurea (strain 20.1)</name>
    <name type="common">Ergot fungus</name>
    <name type="synonym">Sphacelia segetum</name>
    <dbReference type="NCBI Taxonomy" id="1111077"/>
    <lineage>
        <taxon>Eukaryota</taxon>
        <taxon>Fungi</taxon>
        <taxon>Dikarya</taxon>
        <taxon>Ascomycota</taxon>
        <taxon>Pezizomycotina</taxon>
        <taxon>Sordariomycetes</taxon>
        <taxon>Hypocreomycetidae</taxon>
        <taxon>Hypocreales</taxon>
        <taxon>Clavicipitaceae</taxon>
        <taxon>Claviceps</taxon>
    </lineage>
</organism>
<dbReference type="OrthoDB" id="5150811at2759"/>
<dbReference type="AlphaFoldDB" id="M1WAB5"/>
<evidence type="ECO:0000313" key="2">
    <source>
        <dbReference type="Proteomes" id="UP000016801"/>
    </source>
</evidence>
<evidence type="ECO:0000313" key="1">
    <source>
        <dbReference type="EMBL" id="CCE32935.1"/>
    </source>
</evidence>
<gene>
    <name evidence="1" type="ORF">CPUR_06857</name>
</gene>
<sequence length="41" mass="4896">MSMMSLLAPRVLTPIVDPHSPEFNPIEHVWKQLKHMRNMWP</sequence>
<name>M1WAB5_CLAP2</name>
<comment type="caution">
    <text evidence="1">The sequence shown here is derived from an EMBL/GenBank/DDBJ whole genome shotgun (WGS) entry which is preliminary data.</text>
</comment>
<accession>M1WAB5</accession>
<proteinExistence type="predicted"/>
<evidence type="ECO:0008006" key="3">
    <source>
        <dbReference type="Google" id="ProtNLM"/>
    </source>
</evidence>
<dbReference type="EMBL" id="CAGA01000049">
    <property type="protein sequence ID" value="CCE32935.1"/>
    <property type="molecule type" value="Genomic_DNA"/>
</dbReference>